<dbReference type="PANTHER" id="PTHR21432:SF20">
    <property type="entry name" value="ACETYL-COA HYDROLASE"/>
    <property type="match status" value="1"/>
</dbReference>
<dbReference type="Pfam" id="PF13336">
    <property type="entry name" value="AcetylCoA_hyd_C"/>
    <property type="match status" value="1"/>
</dbReference>
<evidence type="ECO:0000313" key="2">
    <source>
        <dbReference type="EMBL" id="TDK30101.1"/>
    </source>
</evidence>
<gene>
    <name evidence="2" type="ORF">E2F49_13015</name>
</gene>
<name>A0A4R5U742_9GAMM</name>
<dbReference type="PANTHER" id="PTHR21432">
    <property type="entry name" value="ACETYL-COA HYDROLASE-RELATED"/>
    <property type="match status" value="1"/>
</dbReference>
<organism evidence="2 3">
    <name type="scientific">Luteimonas terrae</name>
    <dbReference type="NCBI Taxonomy" id="1530191"/>
    <lineage>
        <taxon>Bacteria</taxon>
        <taxon>Pseudomonadati</taxon>
        <taxon>Pseudomonadota</taxon>
        <taxon>Gammaproteobacteria</taxon>
        <taxon>Lysobacterales</taxon>
        <taxon>Lysobacteraceae</taxon>
        <taxon>Luteimonas</taxon>
    </lineage>
</organism>
<dbReference type="Gene3D" id="3.40.1080.10">
    <property type="entry name" value="Glutaconate Coenzyme A-transferase"/>
    <property type="match status" value="1"/>
</dbReference>
<dbReference type="InterPro" id="IPR037171">
    <property type="entry name" value="NagB/RpiA_transferase-like"/>
</dbReference>
<dbReference type="Gene3D" id="3.40.1080.20">
    <property type="entry name" value="Acetyl-CoA hydrolase/transferase C-terminal domain"/>
    <property type="match status" value="1"/>
</dbReference>
<evidence type="ECO:0000259" key="1">
    <source>
        <dbReference type="Pfam" id="PF13336"/>
    </source>
</evidence>
<dbReference type="EMBL" id="SMTG01000005">
    <property type="protein sequence ID" value="TDK30101.1"/>
    <property type="molecule type" value="Genomic_DNA"/>
</dbReference>
<dbReference type="InterPro" id="IPR026888">
    <property type="entry name" value="AcetylCoA_hyd_C"/>
</dbReference>
<sequence>MTAYVDSIEDAVSRIRAHVDGALHVGAPLGIGKPHRLLNALYDAAVADPTRPFTLYTALSLDPPSGGSDLEGRFIGPFAKRHFGEDFVRLKYVDALRRNALPPHVEIEEFYMQSGAMLRSSQAQRRYASLNYTHVARALVDRGVNVLVQKVAANDDGTRFSLSSNTDLTFDAIDALVAAGHPRPLLVGEVDPALPWLDGTAAVDASFFDVVIAPPPPYPRLFGLPRQPVSDADYAIGFYASALVRDGGTLQIGIGALADALCHALALRHTDNAAYRGVLHALDPDLAKHPAVQAVGGLEPFETGLYGCSEMINEGFKRLVEVGVIKRRVVDKASLMRRANDGTLSALDRELIDRDGEFLHGAFYLGSPDFYAWLRGLDDDTRRGIGMRRVGEVNALYGLDEGLERLQRRDARFFNSCMMATALGAAVSDGLEDGRVVSGVGGQYNFVAMGHALPDARSVLLLRAARDAGGGREANIRWHYGHTTIPRHLRDVYITEYGIADIRGATDEDCVRAMVRIAEAPHQDGLLERARAAGKLDARFVAPETWRTRNTPDALRAALAPLRRDGSLPDYPLGSDFDVVEQRLLRALAWLRTRTATRRGKLATVFEALRAGIGDDTPALARMQLQAPRGLDEHLMARLVSLGLRRTARAAAEDVVRPTSAA</sequence>
<dbReference type="AlphaFoldDB" id="A0A4R5U742"/>
<dbReference type="InterPro" id="IPR038460">
    <property type="entry name" value="AcetylCoA_hyd_C_sf"/>
</dbReference>
<dbReference type="Proteomes" id="UP000295543">
    <property type="component" value="Unassembled WGS sequence"/>
</dbReference>
<comment type="caution">
    <text evidence="2">The sequence shown here is derived from an EMBL/GenBank/DDBJ whole genome shotgun (WGS) entry which is preliminary data.</text>
</comment>
<proteinExistence type="predicted"/>
<dbReference type="Gene3D" id="3.30.750.70">
    <property type="entry name" value="4-hydroxybutyrate coenzyme like domains"/>
    <property type="match status" value="1"/>
</dbReference>
<keyword evidence="2" id="KW-0378">Hydrolase</keyword>
<reference evidence="2 3" key="1">
    <citation type="submission" date="2019-03" db="EMBL/GenBank/DDBJ databases">
        <title>Luteimonas zhaokaii sp.nov., isolated from the rectal contents of Plateau pika in Yushu, Qinghai Province, China.</title>
        <authorList>
            <person name="Zhang G."/>
        </authorList>
    </citation>
    <scope>NUCLEOTIDE SEQUENCE [LARGE SCALE GENOMIC DNA]</scope>
    <source>
        <strain evidence="2 3">THG-MD21</strain>
    </source>
</reference>
<keyword evidence="3" id="KW-1185">Reference proteome</keyword>
<dbReference type="RefSeq" id="WP_133394275.1">
    <property type="nucleotide sequence ID" value="NZ_SMTG01000005.1"/>
</dbReference>
<dbReference type="InterPro" id="IPR046433">
    <property type="entry name" value="ActCoA_hydro"/>
</dbReference>
<dbReference type="GO" id="GO:0008775">
    <property type="term" value="F:acetate CoA-transferase activity"/>
    <property type="evidence" value="ECO:0007669"/>
    <property type="project" value="InterPro"/>
</dbReference>
<evidence type="ECO:0000313" key="3">
    <source>
        <dbReference type="Proteomes" id="UP000295543"/>
    </source>
</evidence>
<dbReference type="OrthoDB" id="9801795at2"/>
<protein>
    <submittedName>
        <fullName evidence="2">Acetyl-CoA hydrolase</fullName>
    </submittedName>
</protein>
<feature type="domain" description="Acetyl-CoA hydrolase/transferase C-terminal" evidence="1">
    <location>
        <begin position="366"/>
        <end position="530"/>
    </location>
</feature>
<dbReference type="SUPFAM" id="SSF100950">
    <property type="entry name" value="NagB/RpiA/CoA transferase-like"/>
    <property type="match status" value="1"/>
</dbReference>
<dbReference type="GO" id="GO:0016787">
    <property type="term" value="F:hydrolase activity"/>
    <property type="evidence" value="ECO:0007669"/>
    <property type="project" value="UniProtKB-KW"/>
</dbReference>
<dbReference type="GO" id="GO:0006083">
    <property type="term" value="P:acetate metabolic process"/>
    <property type="evidence" value="ECO:0007669"/>
    <property type="project" value="InterPro"/>
</dbReference>
<accession>A0A4R5U742</accession>